<keyword evidence="3" id="KW-1185">Reference proteome</keyword>
<protein>
    <submittedName>
        <fullName evidence="2">GNAT family N-acetyltransferase</fullName>
    </submittedName>
</protein>
<comment type="caution">
    <text evidence="2">The sequence shown here is derived from an EMBL/GenBank/DDBJ whole genome shotgun (WGS) entry which is preliminary data.</text>
</comment>
<dbReference type="Pfam" id="PF13480">
    <property type="entry name" value="Acetyltransf_6"/>
    <property type="match status" value="1"/>
</dbReference>
<dbReference type="SUPFAM" id="SSF55729">
    <property type="entry name" value="Acyl-CoA N-acyltransferases (Nat)"/>
    <property type="match status" value="1"/>
</dbReference>
<accession>A0A544TIQ4</accession>
<dbReference type="EMBL" id="VDGI01000028">
    <property type="protein sequence ID" value="TQR17339.1"/>
    <property type="molecule type" value="Genomic_DNA"/>
</dbReference>
<evidence type="ECO:0000313" key="3">
    <source>
        <dbReference type="Proteomes" id="UP000316626"/>
    </source>
</evidence>
<dbReference type="Proteomes" id="UP000316626">
    <property type="component" value="Unassembled WGS sequence"/>
</dbReference>
<evidence type="ECO:0000313" key="2">
    <source>
        <dbReference type="EMBL" id="TQR17339.1"/>
    </source>
</evidence>
<keyword evidence="2" id="KW-0808">Transferase</keyword>
<dbReference type="InterPro" id="IPR016181">
    <property type="entry name" value="Acyl_CoA_acyltransferase"/>
</dbReference>
<dbReference type="AlphaFoldDB" id="A0A544TIQ4"/>
<proteinExistence type="predicted"/>
<reference evidence="2 3" key="1">
    <citation type="submission" date="2019-06" db="EMBL/GenBank/DDBJ databases">
        <title>Psychrobacillus vulpis sp. nov., a new species isolated from feces of a red fox that inhabits in The Tablas de Daimiel Natural Park, Albacete, Spain.</title>
        <authorList>
            <person name="Rodriguez M."/>
            <person name="Reina J.C."/>
            <person name="Bejar V."/>
            <person name="Llamas I."/>
        </authorList>
    </citation>
    <scope>NUCLEOTIDE SEQUENCE [LARGE SCALE GENOMIC DNA]</scope>
    <source>
        <strain evidence="2 3">Z8</strain>
    </source>
</reference>
<name>A0A544TIQ4_9BACI</name>
<feature type="domain" description="BioF2-like acetyltransferase" evidence="1">
    <location>
        <begin position="185"/>
        <end position="325"/>
    </location>
</feature>
<dbReference type="GO" id="GO:0016740">
    <property type="term" value="F:transferase activity"/>
    <property type="evidence" value="ECO:0007669"/>
    <property type="project" value="UniProtKB-KW"/>
</dbReference>
<gene>
    <name evidence="2" type="ORF">FG384_18130</name>
</gene>
<organism evidence="2 3">
    <name type="scientific">Psychrobacillus vulpis</name>
    <dbReference type="NCBI Taxonomy" id="2325572"/>
    <lineage>
        <taxon>Bacteria</taxon>
        <taxon>Bacillati</taxon>
        <taxon>Bacillota</taxon>
        <taxon>Bacilli</taxon>
        <taxon>Bacillales</taxon>
        <taxon>Bacillaceae</taxon>
        <taxon>Psychrobacillus</taxon>
    </lineage>
</organism>
<sequence>MSTRFFYEGTGFLKNIELITITSIEQLNQFRDDWSFILEENENTNPFIEFDWIYAWWKHLGNNKNVEIIAVLNNGEIIAFFPFLYENKGWLYKYNFIGFGYANYMDFISYKHSLEYVIALVLDFIIVERKSVVFYLHGLLESGFSIRRLEGYIRNREMTYSTHRVITPFIDLEKISKEEYLKKRKKLHRVDKNEKRMRESGVVEVLPTGPEHMETIFNLHHKRWKKKRDTSGFTNKKERKFYQSLAQLQEGPLTTEIDGLFMDGKMIAFKYGYKCRGRYVGYVISFEDDFKVFSPGRILEKDKILQCSKRGINIVDFSIGYEPYKFEWNTDIDYTRKIIFSSKSLTAQLLRLYLSLKELFISRIKLNRRLVLFKRNKIGKFLYVIKNILSKTEKAGVREEIAAFIHPKLNKLFEWKRYTIYEIASKNVPEDLEKDKYVELTIREAINNYDSVKEHMRDICTKIYGGYKGYYLPGHLSFENVFWTNEKVIRIDNIGYLRVFKKSSVHIENWRTENLAEICSYVKKISKANKIFISVKANLNKEISELEKIGFTIHQQIFKRTILGFSKAIFTNEKNSA</sequence>
<evidence type="ECO:0000259" key="1">
    <source>
        <dbReference type="Pfam" id="PF13480"/>
    </source>
</evidence>
<dbReference type="InterPro" id="IPR038740">
    <property type="entry name" value="BioF2-like_GNAT_dom"/>
</dbReference>
<dbReference type="OrthoDB" id="9808976at2"/>